<accession>A0A1H9XW44</accession>
<dbReference type="Proteomes" id="UP000199028">
    <property type="component" value="Unassembled WGS sequence"/>
</dbReference>
<evidence type="ECO:0000259" key="3">
    <source>
        <dbReference type="Pfam" id="PF22725"/>
    </source>
</evidence>
<dbReference type="Gene3D" id="3.30.360.10">
    <property type="entry name" value="Dihydrodipicolinate Reductase, domain 2"/>
    <property type="match status" value="1"/>
</dbReference>
<evidence type="ECO:0000313" key="5">
    <source>
        <dbReference type="Proteomes" id="UP000199028"/>
    </source>
</evidence>
<dbReference type="InterPro" id="IPR055170">
    <property type="entry name" value="GFO_IDH_MocA-like_dom"/>
</dbReference>
<feature type="domain" description="Gfo/Idh/MocA-like oxidoreductase N-terminal" evidence="2">
    <location>
        <begin position="1"/>
        <end position="117"/>
    </location>
</feature>
<feature type="domain" description="GFO/IDH/MocA-like oxidoreductase" evidence="3">
    <location>
        <begin position="127"/>
        <end position="255"/>
    </location>
</feature>
<dbReference type="SUPFAM" id="SSF51735">
    <property type="entry name" value="NAD(P)-binding Rossmann-fold domains"/>
    <property type="match status" value="1"/>
</dbReference>
<dbReference type="EMBL" id="FOFT01000020">
    <property type="protein sequence ID" value="SES50390.1"/>
    <property type="molecule type" value="Genomic_DNA"/>
</dbReference>
<sequence>MRVVLAGASGYGRSYLREVADLEVFGLARLAGVCEAGPIDAEGRALIGDRPVSADLGDLVNDADVVIVATPAHFHLPMALQALEAGAHLLLEKPPTTTFDGWRELVARAEDRVCQVGFQSLGSGAVHRAAELVRSGALGEVRGIGVRGTWLRDDAYYARAAWAGRRVLDGVAVVDGALTNPFAHAVVTALAVDGGQDVRNVELELLRARDVEADDTSCVRFQTGRGTTVVVAVTLCAETAEEPVLVVHGSQARLELHYTQDRLVVDGVVEQHGSVTPLRNLLDHVRHGAPLFSPLSASAGFMRVLEEVRVGPPPLPIHPAWLHRDDDVVHVRGVDAAVRQAADRLHTFAELDVPWSRLRQVAGPVTTGKRLPGVVPKPALHPVRTLDGVVVTDEHPPDHPWHRGMGLALSYVNGVNLWGGPTYLPGQGYVDRGVGMVSEAEPATVDWCDAAGRMMMRERRSVGVRAVAGGVEIRWRSDLTAAVDVKLTSPGSRGCAGAGYGGWFWRLPPLDPDRVEVFTPHHRGEDAVNGTCAEWLAVVVNSDTPWTAVLRGPLDPWFVRLREYQAIGSALAWDRPRLLTTGEELSVEVGVELYDGVYQPGR</sequence>
<dbReference type="AlphaFoldDB" id="A0A1H9XW44"/>
<dbReference type="RefSeq" id="WP_090072779.1">
    <property type="nucleotide sequence ID" value="NZ_FOFT01000020.1"/>
</dbReference>
<protein>
    <submittedName>
        <fullName evidence="4">Predicted dehydrogenase</fullName>
    </submittedName>
</protein>
<evidence type="ECO:0000259" key="2">
    <source>
        <dbReference type="Pfam" id="PF01408"/>
    </source>
</evidence>
<dbReference type="InterPro" id="IPR036291">
    <property type="entry name" value="NAD(P)-bd_dom_sf"/>
</dbReference>
<evidence type="ECO:0000256" key="1">
    <source>
        <dbReference type="ARBA" id="ARBA00023002"/>
    </source>
</evidence>
<dbReference type="InterPro" id="IPR029475">
    <property type="entry name" value="DUF6807"/>
</dbReference>
<dbReference type="GO" id="GO:0016491">
    <property type="term" value="F:oxidoreductase activity"/>
    <property type="evidence" value="ECO:0007669"/>
    <property type="project" value="UniProtKB-KW"/>
</dbReference>
<organism evidence="4 5">
    <name type="scientific">Lentzea flaviverrucosa</name>
    <dbReference type="NCBI Taxonomy" id="200379"/>
    <lineage>
        <taxon>Bacteria</taxon>
        <taxon>Bacillati</taxon>
        <taxon>Actinomycetota</taxon>
        <taxon>Actinomycetes</taxon>
        <taxon>Pseudonocardiales</taxon>
        <taxon>Pseudonocardiaceae</taxon>
        <taxon>Lentzea</taxon>
    </lineage>
</organism>
<keyword evidence="1" id="KW-0560">Oxidoreductase</keyword>
<dbReference type="SUPFAM" id="SSF55347">
    <property type="entry name" value="Glyceraldehyde-3-phosphate dehydrogenase-like, C-terminal domain"/>
    <property type="match status" value="1"/>
</dbReference>
<dbReference type="OrthoDB" id="9812981at2"/>
<dbReference type="InterPro" id="IPR000683">
    <property type="entry name" value="Gfo/Idh/MocA-like_OxRdtase_N"/>
</dbReference>
<gene>
    <name evidence="4" type="ORF">SAMN05216195_12021</name>
</gene>
<dbReference type="Pfam" id="PF01408">
    <property type="entry name" value="GFO_IDH_MocA"/>
    <property type="match status" value="1"/>
</dbReference>
<dbReference type="GO" id="GO:0000166">
    <property type="term" value="F:nucleotide binding"/>
    <property type="evidence" value="ECO:0007669"/>
    <property type="project" value="InterPro"/>
</dbReference>
<dbReference type="Gene3D" id="3.40.50.720">
    <property type="entry name" value="NAD(P)-binding Rossmann-like Domain"/>
    <property type="match status" value="1"/>
</dbReference>
<keyword evidence="5" id="KW-1185">Reference proteome</keyword>
<reference evidence="5" key="1">
    <citation type="submission" date="2016-10" db="EMBL/GenBank/DDBJ databases">
        <authorList>
            <person name="Varghese N."/>
            <person name="Submissions S."/>
        </authorList>
    </citation>
    <scope>NUCLEOTIDE SEQUENCE [LARGE SCALE GENOMIC DNA]</scope>
    <source>
        <strain evidence="5">CGMCC 4.578</strain>
    </source>
</reference>
<dbReference type="PANTHER" id="PTHR43818">
    <property type="entry name" value="BCDNA.GH03377"/>
    <property type="match status" value="1"/>
</dbReference>
<dbReference type="PANTHER" id="PTHR43818:SF11">
    <property type="entry name" value="BCDNA.GH03377"/>
    <property type="match status" value="1"/>
</dbReference>
<dbReference type="InterPro" id="IPR050463">
    <property type="entry name" value="Gfo/Idh/MocA_oxidrdct_glycsds"/>
</dbReference>
<name>A0A1H9XW44_9PSEU</name>
<proteinExistence type="predicted"/>
<dbReference type="Pfam" id="PF14100">
    <property type="entry name" value="DUF6807"/>
    <property type="match status" value="1"/>
</dbReference>
<evidence type="ECO:0000313" key="4">
    <source>
        <dbReference type="EMBL" id="SES50390.1"/>
    </source>
</evidence>
<dbReference type="Pfam" id="PF22725">
    <property type="entry name" value="GFO_IDH_MocA_C3"/>
    <property type="match status" value="1"/>
</dbReference>